<keyword evidence="2" id="KW-0472">Membrane</keyword>
<dbReference type="Pfam" id="PF00226">
    <property type="entry name" value="DnaJ"/>
    <property type="match status" value="1"/>
</dbReference>
<keyword evidence="2" id="KW-1133">Transmembrane helix</keyword>
<feature type="coiled-coil region" evidence="1">
    <location>
        <begin position="158"/>
        <end position="188"/>
    </location>
</feature>
<dbReference type="InterPro" id="IPR036869">
    <property type="entry name" value="J_dom_sf"/>
</dbReference>
<dbReference type="PROSITE" id="PS50076">
    <property type="entry name" value="DNAJ_2"/>
    <property type="match status" value="1"/>
</dbReference>
<dbReference type="EMBL" id="PPUQ01000012">
    <property type="protein sequence ID" value="RDC37570.1"/>
    <property type="molecule type" value="Genomic_DNA"/>
</dbReference>
<comment type="caution">
    <text evidence="5">The sequence shown here is derived from an EMBL/GenBank/DDBJ whole genome shotgun (WGS) entry which is preliminary data.</text>
</comment>
<accession>A0A369N165</accession>
<feature type="domain" description="J" evidence="3">
    <location>
        <begin position="5"/>
        <end position="82"/>
    </location>
</feature>
<keyword evidence="2" id="KW-0812">Transmembrane</keyword>
<dbReference type="InterPro" id="IPR001623">
    <property type="entry name" value="DnaJ_domain"/>
</dbReference>
<dbReference type="Proteomes" id="UP000312594">
    <property type="component" value="Unassembled WGS sequence"/>
</dbReference>
<evidence type="ECO:0000259" key="3">
    <source>
        <dbReference type="PROSITE" id="PS50076"/>
    </source>
</evidence>
<dbReference type="RefSeq" id="WP_012809453.1">
    <property type="nucleotide sequence ID" value="NZ_AP031442.1"/>
</dbReference>
<reference evidence="5 7" key="1">
    <citation type="journal article" date="2005" name="Appl. Environ. Microbiol.">
        <title>Intestinal bacterial communities that produce active estrogen-like compounds enterodiol and enterolactone in humans.</title>
        <authorList>
            <person name="Clavel T."/>
            <person name="Henderson G."/>
            <person name="Alpert C.A."/>
            <person name="Philippe C."/>
            <person name="Rigottier-Gois L."/>
            <person name="Dore J."/>
            <person name="Blaut M."/>
        </authorList>
    </citation>
    <scope>NUCLEOTIDE SEQUENCE [LARGE SCALE GENOMIC DNA]</scope>
    <source>
        <strain evidence="5 7">SECO-MT75m2</strain>
    </source>
</reference>
<reference evidence="4 6" key="2">
    <citation type="journal article" date="2018" name="Elife">
        <title>Discovery and characterization of a prevalent human gut bacterial enzyme sufficient for the inactivation of a family of plant toxins.</title>
        <authorList>
            <person name="Koppel N."/>
            <person name="Bisanz J.E."/>
            <person name="Pandelia M.E."/>
            <person name="Turnbaugh P.J."/>
            <person name="Balskus E.P."/>
        </authorList>
    </citation>
    <scope>NUCLEOTIDE SEQUENCE [LARGE SCALE GENOMIC DNA]</scope>
    <source>
        <strain evidence="4 6">16A</strain>
    </source>
</reference>
<dbReference type="CDD" id="cd06257">
    <property type="entry name" value="DnaJ"/>
    <property type="match status" value="1"/>
</dbReference>
<sequence>MNRTEALRILGLDDDATPEDVKTAYKETVQILHPDRFASNKKLQDRATEQFKNLQEAYDYLTSGKGSRTSARDPRAAAERARSYTSSNQVEARMAGVAAARTQLVKQRDVALDERRNGIAMTAIGGIVALISGRRPFGLFGIVAAIASAAAVWGIVQVVSSQRTIATLNEHIAELNKEERRLAEELDDV</sequence>
<dbReference type="OMA" id="QMRTINE"/>
<dbReference type="PANTHER" id="PTHR43948:SF10">
    <property type="entry name" value="MRJ, ISOFORM E"/>
    <property type="match status" value="1"/>
</dbReference>
<dbReference type="PRINTS" id="PR00625">
    <property type="entry name" value="JDOMAIN"/>
</dbReference>
<evidence type="ECO:0000313" key="4">
    <source>
        <dbReference type="EMBL" id="RDC37570.1"/>
    </source>
</evidence>
<organism evidence="5 7">
    <name type="scientific">Eggerthella lenta</name>
    <name type="common">Eubacterium lentum</name>
    <dbReference type="NCBI Taxonomy" id="84112"/>
    <lineage>
        <taxon>Bacteria</taxon>
        <taxon>Bacillati</taxon>
        <taxon>Actinomycetota</taxon>
        <taxon>Coriobacteriia</taxon>
        <taxon>Eggerthellales</taxon>
        <taxon>Eggerthellaceae</taxon>
        <taxon>Eggerthella</taxon>
    </lineage>
</organism>
<feature type="transmembrane region" description="Helical" evidence="2">
    <location>
        <begin position="137"/>
        <end position="156"/>
    </location>
</feature>
<proteinExistence type="predicted"/>
<dbReference type="SMART" id="SM00271">
    <property type="entry name" value="DnaJ"/>
    <property type="match status" value="1"/>
</dbReference>
<dbReference type="EMBL" id="VEVP01000065">
    <property type="protein sequence ID" value="TNU88356.1"/>
    <property type="molecule type" value="Genomic_DNA"/>
</dbReference>
<name>A0A369N165_EGGLN</name>
<dbReference type="Gene3D" id="1.10.287.110">
    <property type="entry name" value="DnaJ domain"/>
    <property type="match status" value="1"/>
</dbReference>
<protein>
    <submittedName>
        <fullName evidence="5">J domain-containing protein</fullName>
    </submittedName>
</protein>
<dbReference type="Proteomes" id="UP000253915">
    <property type="component" value="Unassembled WGS sequence"/>
</dbReference>
<dbReference type="PANTHER" id="PTHR43948">
    <property type="entry name" value="DNAJ HOMOLOG SUBFAMILY B"/>
    <property type="match status" value="1"/>
</dbReference>
<keyword evidence="1" id="KW-0175">Coiled coil</keyword>
<dbReference type="SUPFAM" id="SSF46565">
    <property type="entry name" value="Chaperone J-domain"/>
    <property type="match status" value="1"/>
</dbReference>
<evidence type="ECO:0000313" key="5">
    <source>
        <dbReference type="EMBL" id="TNU88356.1"/>
    </source>
</evidence>
<evidence type="ECO:0000256" key="1">
    <source>
        <dbReference type="SAM" id="Coils"/>
    </source>
</evidence>
<evidence type="ECO:0000256" key="2">
    <source>
        <dbReference type="SAM" id="Phobius"/>
    </source>
</evidence>
<evidence type="ECO:0000313" key="7">
    <source>
        <dbReference type="Proteomes" id="UP000312594"/>
    </source>
</evidence>
<gene>
    <name evidence="4" type="ORF">C1853_09925</name>
    <name evidence="5" type="ORF">FIC87_14590</name>
</gene>
<reference evidence="5" key="3">
    <citation type="submission" date="2019-06" db="EMBL/GenBank/DDBJ databases">
        <authorList>
            <person name="Bisanz J.E."/>
            <person name="Turnbaugh P.J."/>
        </authorList>
    </citation>
    <scope>NUCLEOTIDE SEQUENCE</scope>
    <source>
        <strain evidence="5">SECO-MT75m2</strain>
    </source>
</reference>
<dbReference type="AlphaFoldDB" id="A0A369N165"/>
<evidence type="ECO:0000313" key="6">
    <source>
        <dbReference type="Proteomes" id="UP000253915"/>
    </source>
</evidence>